<evidence type="ECO:0000256" key="2">
    <source>
        <dbReference type="ARBA" id="ARBA00022692"/>
    </source>
</evidence>
<gene>
    <name evidence="7" type="ORF">Fsol_00474</name>
</gene>
<evidence type="ECO:0000256" key="3">
    <source>
        <dbReference type="ARBA" id="ARBA00022989"/>
    </source>
</evidence>
<evidence type="ECO:0000313" key="7">
    <source>
        <dbReference type="EMBL" id="AWD33268.1"/>
    </source>
</evidence>
<keyword evidence="8" id="KW-1185">Reference proteome</keyword>
<name>A0A2U8BSJ1_9RICK</name>
<dbReference type="OrthoDB" id="7161678at2"/>
<dbReference type="Gene3D" id="3.10.450.230">
    <property type="entry name" value="VirB8 protein"/>
    <property type="match status" value="1"/>
</dbReference>
<evidence type="ECO:0000313" key="8">
    <source>
        <dbReference type="Proteomes" id="UP000244519"/>
    </source>
</evidence>
<evidence type="ECO:0000256" key="1">
    <source>
        <dbReference type="ARBA" id="ARBA00004167"/>
    </source>
</evidence>
<dbReference type="InterPro" id="IPR032710">
    <property type="entry name" value="NTF2-like_dom_sf"/>
</dbReference>
<dbReference type="InterPro" id="IPR007430">
    <property type="entry name" value="VirB8"/>
</dbReference>
<protein>
    <submittedName>
        <fullName evidence="7">VirB8-like protein</fullName>
    </submittedName>
</protein>
<evidence type="ECO:0000256" key="5">
    <source>
        <dbReference type="SAM" id="Phobius"/>
    </source>
</evidence>
<keyword evidence="3 5" id="KW-1133">Transmembrane helix</keyword>
<sequence length="229" mass="26632">MNNSTDKMDLQQYFDDVRCWYFTKYLSHYRDFVFLLIVLILATITLILNFSTYLNGAQVKKRSFVLYNENAGITVKKVRPLNVQYDVNASIAEYMLQYYVVLRETYTPLLINEKSRENVIQKILAMSSEMVADDYRSTIEPSENSDSPILLYGNSKSRTINITQVMFLPYNDVPSGCIIEFASYEKDVLGNVQNVQNSRVHIEFQMPDASAVLRGESVFNFLIMRYEFM</sequence>
<organism evidence="7 8">
    <name type="scientific">Candidatus Fokinia solitaria</name>
    <dbReference type="NCBI Taxonomy" id="1802984"/>
    <lineage>
        <taxon>Bacteria</taxon>
        <taxon>Pseudomonadati</taxon>
        <taxon>Pseudomonadota</taxon>
        <taxon>Alphaproteobacteria</taxon>
        <taxon>Rickettsiales</taxon>
        <taxon>Candidatus Midichloriaceae</taxon>
        <taxon>Candidatus Fokinia</taxon>
    </lineage>
</organism>
<proteinExistence type="predicted"/>
<feature type="domain" description="Bacterial virulence protein VirB8" evidence="6">
    <location>
        <begin position="35"/>
        <end position="203"/>
    </location>
</feature>
<dbReference type="KEGG" id="fso:Fsol_00474"/>
<comment type="subcellular location">
    <subcellularLocation>
        <location evidence="1">Membrane</location>
        <topology evidence="1">Single-pass membrane protein</topology>
    </subcellularLocation>
</comment>
<keyword evidence="2 5" id="KW-0812">Transmembrane</keyword>
<accession>A0A2U8BSJ1</accession>
<feature type="transmembrane region" description="Helical" evidence="5">
    <location>
        <begin position="32"/>
        <end position="54"/>
    </location>
</feature>
<dbReference type="RefSeq" id="WP_108673289.1">
    <property type="nucleotide sequence ID" value="NZ_CP025989.1"/>
</dbReference>
<keyword evidence="4 5" id="KW-0472">Membrane</keyword>
<dbReference type="AlphaFoldDB" id="A0A2U8BSJ1"/>
<dbReference type="SUPFAM" id="SSF54427">
    <property type="entry name" value="NTF2-like"/>
    <property type="match status" value="1"/>
</dbReference>
<dbReference type="GO" id="GO:0016020">
    <property type="term" value="C:membrane"/>
    <property type="evidence" value="ECO:0007669"/>
    <property type="project" value="UniProtKB-SubCell"/>
</dbReference>
<dbReference type="Pfam" id="PF04335">
    <property type="entry name" value="VirB8"/>
    <property type="match status" value="1"/>
</dbReference>
<reference evidence="7 8" key="1">
    <citation type="journal article" date="2018" name="Genome Biol. Evol.">
        <title>The Genome Sequence of "Candidatus Fokinia solitaria": Insights on Reductive Evolution in Rickettsiales.</title>
        <authorList>
            <person name="Floriano A.M."/>
            <person name="Castelli M."/>
            <person name="Krenek S."/>
            <person name="Berendonk T.U."/>
            <person name="Bazzocchi C."/>
            <person name="Petroni G."/>
            <person name="Sassera D."/>
        </authorList>
    </citation>
    <scope>NUCLEOTIDE SEQUENCE [LARGE SCALE GENOMIC DNA]</scope>
    <source>
        <strain evidence="7">Rio ETE_ALG 3VII</strain>
    </source>
</reference>
<evidence type="ECO:0000259" key="6">
    <source>
        <dbReference type="Pfam" id="PF04335"/>
    </source>
</evidence>
<dbReference type="Proteomes" id="UP000244519">
    <property type="component" value="Chromosome"/>
</dbReference>
<evidence type="ECO:0000256" key="4">
    <source>
        <dbReference type="ARBA" id="ARBA00023136"/>
    </source>
</evidence>
<dbReference type="EMBL" id="CP025989">
    <property type="protein sequence ID" value="AWD33268.1"/>
    <property type="molecule type" value="Genomic_DNA"/>
</dbReference>